<evidence type="ECO:0000313" key="3">
    <source>
        <dbReference type="Proteomes" id="UP001165069"/>
    </source>
</evidence>
<dbReference type="PRINTS" id="PR01590">
    <property type="entry name" value="HTHFIS"/>
</dbReference>
<dbReference type="Gene3D" id="1.10.10.60">
    <property type="entry name" value="Homeodomain-like"/>
    <property type="match status" value="1"/>
</dbReference>
<keyword evidence="3" id="KW-1185">Reference proteome</keyword>
<proteinExistence type="predicted"/>
<reference evidence="2 3" key="1">
    <citation type="journal article" date="2023" name="Antonie Van Leeuwenhoek">
        <title>Mesoterricola silvestris gen. nov., sp. nov., Mesoterricola sediminis sp. nov., Geothrix oryzae sp. nov., Geothrix edaphica sp. nov., Geothrix rubra sp. nov., and Geothrix limicola sp. nov., six novel members of Acidobacteriota isolated from soils.</title>
        <authorList>
            <person name="Itoh H."/>
            <person name="Sugisawa Y."/>
            <person name="Mise K."/>
            <person name="Xu Z."/>
            <person name="Kuniyasu M."/>
            <person name="Ushijima N."/>
            <person name="Kawano K."/>
            <person name="Kobayashi E."/>
            <person name="Shiratori Y."/>
            <person name="Masuda Y."/>
            <person name="Senoo K."/>
        </authorList>
    </citation>
    <scope>NUCLEOTIDE SEQUENCE [LARGE SCALE GENOMIC DNA]</scope>
    <source>
        <strain evidence="2 3">Red804</strain>
    </source>
</reference>
<feature type="domain" description="DNA binding HTH" evidence="1">
    <location>
        <begin position="23"/>
        <end position="61"/>
    </location>
</feature>
<dbReference type="RefSeq" id="WP_285570176.1">
    <property type="nucleotide sequence ID" value="NZ_BSDE01000001.1"/>
</dbReference>
<gene>
    <name evidence="2" type="ORF">GETHLI_06220</name>
</gene>
<dbReference type="Proteomes" id="UP001165069">
    <property type="component" value="Unassembled WGS sequence"/>
</dbReference>
<sequence>MREKLRILVAEMVRGGIPLELARREFERVYLEEVLAAHEGNHSAAARELGIHRNTLAKKLEAPQSRLRRVSLAS</sequence>
<accession>A0ABQ5QCE9</accession>
<evidence type="ECO:0000259" key="1">
    <source>
        <dbReference type="Pfam" id="PF02954"/>
    </source>
</evidence>
<evidence type="ECO:0000313" key="2">
    <source>
        <dbReference type="EMBL" id="GLH72120.1"/>
    </source>
</evidence>
<dbReference type="InterPro" id="IPR009057">
    <property type="entry name" value="Homeodomain-like_sf"/>
</dbReference>
<dbReference type="SUPFAM" id="SSF46689">
    <property type="entry name" value="Homeodomain-like"/>
    <property type="match status" value="1"/>
</dbReference>
<dbReference type="Pfam" id="PF02954">
    <property type="entry name" value="HTH_8"/>
    <property type="match status" value="1"/>
</dbReference>
<comment type="caution">
    <text evidence="2">The sequence shown here is derived from an EMBL/GenBank/DDBJ whole genome shotgun (WGS) entry which is preliminary data.</text>
</comment>
<protein>
    <recommendedName>
        <fullName evidence="1">DNA binding HTH domain-containing protein</fullName>
    </recommendedName>
</protein>
<organism evidence="2 3">
    <name type="scientific">Geothrix limicola</name>
    <dbReference type="NCBI Taxonomy" id="2927978"/>
    <lineage>
        <taxon>Bacteria</taxon>
        <taxon>Pseudomonadati</taxon>
        <taxon>Acidobacteriota</taxon>
        <taxon>Holophagae</taxon>
        <taxon>Holophagales</taxon>
        <taxon>Holophagaceae</taxon>
        <taxon>Geothrix</taxon>
    </lineage>
</organism>
<dbReference type="EMBL" id="BSDE01000001">
    <property type="protein sequence ID" value="GLH72120.1"/>
    <property type="molecule type" value="Genomic_DNA"/>
</dbReference>
<name>A0ABQ5QCE9_9BACT</name>
<dbReference type="InterPro" id="IPR002197">
    <property type="entry name" value="HTH_Fis"/>
</dbReference>